<dbReference type="EMBL" id="CH991591">
    <property type="protein sequence ID" value="EDQ84270.1"/>
    <property type="molecule type" value="Genomic_DNA"/>
</dbReference>
<dbReference type="Gene3D" id="1.25.10.10">
    <property type="entry name" value="Leucine-rich Repeat Variant"/>
    <property type="match status" value="1"/>
</dbReference>
<name>A9VDV8_MONBE</name>
<dbReference type="SUPFAM" id="SSF52047">
    <property type="entry name" value="RNI-like"/>
    <property type="match status" value="1"/>
</dbReference>
<dbReference type="InParanoid" id="A9VDV8"/>
<keyword evidence="6" id="KW-1185">Reference proteome</keyword>
<sequence length="874" mass="98411">MTELLLLLLLQLLLLLLLGDDNDGIEDENLDSKRLEDPDHDPDPLSVSVKTWLEAGEQPSILRSFHDHWLKISTPDSATARAGQALDQIALAPAWLQPTLAMYAEAIEREELYLGGRISRPPFPTFVRSQNDDGSARCQLHGFLWQYDLRPQDLELLVQHPLSTFIWRPLDTWSEPFESGALAAMLLLPSLRVCDIRCYSQNLLYSNLLLSQASPSIEQLTLHGLRFTVDFLPSLVNLTSLDVSGTKFGNEHLKLLTQSPVAATLREFYAADTPLSLPLSALFGKLTNLRKLSLAEVASLKSHFGSNEAVLQDLEALARHCPKLEWLDLTGLHVDLDVLTWLGRYCPHLQYLGLVNTTFDAPDVLARFPTTRPNDGANRTPPSDDPFGSTDLPDERPTEADLAPLRPIMAIANGELEHIARGLMELSPLLESAIGSVCSALFSTLTRNPQPMPVELFERCITLIRWRRHIATSQPEPTAAPVITGLTAVMFALLDRQVCSDIPVLLRHKAVTELCLCLQQLVCATSVVRNMCLVLERFDPFSDLAPISVPLFGALMRYLGHDQLMQLDARTLRAIVSLLAHYLGILHPPLKAAMLDYTPDFGSRLRHLLELLWSTGVDQAENHDINFILEAIFSLLWNITDECPINSRRVLSTDLFDYAFRIKLPTIIQAKQYNILRAMMGLLANMSEDEYRQRPSPAAGQHDPHAYSSSDLELTYNVVGILCNIMSVCDHKGLRLTPNIKSRYDSIPFHVIAAVESWPKANLDRCWINYRTLRPLQEHLRCRRHHIQEPILIWATWAIWQLCRTLPDTFIPMTVHEGVFFDLRAVASLPTVPATVTNYSRLALDLYVDTCRAKAPRLGLQDLIRFWDDQPLLT</sequence>
<feature type="chain" id="PRO_5002743172" description="Protein zer-1 homolog-like C-terminal domain-containing protein" evidence="3">
    <location>
        <begin position="20"/>
        <end position="874"/>
    </location>
</feature>
<dbReference type="eggNOG" id="KOG3665">
    <property type="taxonomic scope" value="Eukaryota"/>
</dbReference>
<feature type="signal peptide" evidence="3">
    <location>
        <begin position="1"/>
        <end position="19"/>
    </location>
</feature>
<dbReference type="KEGG" id="mbr:MONBRDRAFT_30407"/>
<gene>
    <name evidence="5" type="ORF">MONBRDRAFT_30407</name>
</gene>
<dbReference type="OMA" id="WNITDEC"/>
<feature type="region of interest" description="Disordered" evidence="2">
    <location>
        <begin position="370"/>
        <end position="399"/>
    </location>
</feature>
<evidence type="ECO:0000256" key="1">
    <source>
        <dbReference type="ARBA" id="ARBA00022786"/>
    </source>
</evidence>
<feature type="domain" description="Protein zer-1 homolog-like C-terminal" evidence="4">
    <location>
        <begin position="486"/>
        <end position="839"/>
    </location>
</feature>
<dbReference type="GO" id="GO:0031462">
    <property type="term" value="C:Cul2-RING ubiquitin ligase complex"/>
    <property type="evidence" value="ECO:0000318"/>
    <property type="project" value="GO_Central"/>
</dbReference>
<dbReference type="Pfam" id="PF22964">
    <property type="entry name" value="ZER1-like_2nd"/>
    <property type="match status" value="1"/>
</dbReference>
<keyword evidence="1" id="KW-0833">Ubl conjugation pathway</keyword>
<protein>
    <recommendedName>
        <fullName evidence="4">Protein zer-1 homolog-like C-terminal domain-containing protein</fullName>
    </recommendedName>
</protein>
<dbReference type="Proteomes" id="UP000001357">
    <property type="component" value="Unassembled WGS sequence"/>
</dbReference>
<dbReference type="InterPro" id="IPR051341">
    <property type="entry name" value="Zyg-11_UBL_adapter"/>
</dbReference>
<dbReference type="Gene3D" id="3.80.10.10">
    <property type="entry name" value="Ribonuclease Inhibitor"/>
    <property type="match status" value="1"/>
</dbReference>
<dbReference type="PANTHER" id="PTHR12904:SF23">
    <property type="entry name" value="PROTEIN ZER-1 HOMOLOG"/>
    <property type="match status" value="1"/>
</dbReference>
<evidence type="ECO:0000313" key="6">
    <source>
        <dbReference type="Proteomes" id="UP000001357"/>
    </source>
</evidence>
<proteinExistence type="predicted"/>
<reference evidence="5 6" key="1">
    <citation type="journal article" date="2008" name="Nature">
        <title>The genome of the choanoflagellate Monosiga brevicollis and the origin of metazoans.</title>
        <authorList>
            <consortium name="JGI Sequencing"/>
            <person name="King N."/>
            <person name="Westbrook M.J."/>
            <person name="Young S.L."/>
            <person name="Kuo A."/>
            <person name="Abedin M."/>
            <person name="Chapman J."/>
            <person name="Fairclough S."/>
            <person name="Hellsten U."/>
            <person name="Isogai Y."/>
            <person name="Letunic I."/>
            <person name="Marr M."/>
            <person name="Pincus D."/>
            <person name="Putnam N."/>
            <person name="Rokas A."/>
            <person name="Wright K.J."/>
            <person name="Zuzow R."/>
            <person name="Dirks W."/>
            <person name="Good M."/>
            <person name="Goodstein D."/>
            <person name="Lemons D."/>
            <person name="Li W."/>
            <person name="Lyons J.B."/>
            <person name="Morris A."/>
            <person name="Nichols S."/>
            <person name="Richter D.J."/>
            <person name="Salamov A."/>
            <person name="Bork P."/>
            <person name="Lim W.A."/>
            <person name="Manning G."/>
            <person name="Miller W.T."/>
            <person name="McGinnis W."/>
            <person name="Shapiro H."/>
            <person name="Tjian R."/>
            <person name="Grigoriev I.V."/>
            <person name="Rokhsar D."/>
        </authorList>
    </citation>
    <scope>NUCLEOTIDE SEQUENCE [LARGE SCALE GENOMIC DNA]</scope>
    <source>
        <strain evidence="6">MX1 / ATCC 50154</strain>
    </source>
</reference>
<evidence type="ECO:0000313" key="5">
    <source>
        <dbReference type="EMBL" id="EDQ84270.1"/>
    </source>
</evidence>
<dbReference type="RefSeq" id="XP_001750900.1">
    <property type="nucleotide sequence ID" value="XM_001750848.1"/>
</dbReference>
<dbReference type="GeneID" id="5896170"/>
<dbReference type="PANTHER" id="PTHR12904">
    <property type="match status" value="1"/>
</dbReference>
<dbReference type="InterPro" id="IPR011989">
    <property type="entry name" value="ARM-like"/>
</dbReference>
<evidence type="ECO:0000259" key="4">
    <source>
        <dbReference type="Pfam" id="PF22964"/>
    </source>
</evidence>
<dbReference type="AlphaFoldDB" id="A9VDV8"/>
<dbReference type="InterPro" id="IPR032675">
    <property type="entry name" value="LRR_dom_sf"/>
</dbReference>
<dbReference type="STRING" id="81824.A9VDV8"/>
<organism evidence="5 6">
    <name type="scientific">Monosiga brevicollis</name>
    <name type="common">Choanoflagellate</name>
    <dbReference type="NCBI Taxonomy" id="81824"/>
    <lineage>
        <taxon>Eukaryota</taxon>
        <taxon>Choanoflagellata</taxon>
        <taxon>Craspedida</taxon>
        <taxon>Salpingoecidae</taxon>
        <taxon>Monosiga</taxon>
    </lineage>
</organism>
<evidence type="ECO:0000256" key="2">
    <source>
        <dbReference type="SAM" id="MobiDB-lite"/>
    </source>
</evidence>
<evidence type="ECO:0000256" key="3">
    <source>
        <dbReference type="SAM" id="SignalP"/>
    </source>
</evidence>
<keyword evidence="3" id="KW-0732">Signal</keyword>
<dbReference type="InterPro" id="IPR055142">
    <property type="entry name" value="ZER1-like_C"/>
</dbReference>
<accession>A9VDV8</accession>